<feature type="non-terminal residue" evidence="1">
    <location>
        <position position="1"/>
    </location>
</feature>
<protein>
    <submittedName>
        <fullName evidence="1">Uncharacterized protein</fullName>
    </submittedName>
</protein>
<sequence length="63" mass="7117">IGSANGSMSNSVTEYYGPMFVRPIAFTLITFHCLVWEIEQSHLVVKMNGYLRVINKKNIVEIG</sequence>
<name>A0A383ADQ9_9ZZZZ</name>
<reference evidence="1" key="1">
    <citation type="submission" date="2018-05" db="EMBL/GenBank/DDBJ databases">
        <authorList>
            <person name="Lanie J.A."/>
            <person name="Ng W.-L."/>
            <person name="Kazmierczak K.M."/>
            <person name="Andrzejewski T.M."/>
            <person name="Davidsen T.M."/>
            <person name="Wayne K.J."/>
            <person name="Tettelin H."/>
            <person name="Glass J.I."/>
            <person name="Rusch D."/>
            <person name="Podicherti R."/>
            <person name="Tsui H.-C.T."/>
            <person name="Winkler M.E."/>
        </authorList>
    </citation>
    <scope>NUCLEOTIDE SEQUENCE</scope>
</reference>
<dbReference type="AlphaFoldDB" id="A0A383ADQ9"/>
<accession>A0A383ADQ9</accession>
<organism evidence="1">
    <name type="scientific">marine metagenome</name>
    <dbReference type="NCBI Taxonomy" id="408172"/>
    <lineage>
        <taxon>unclassified sequences</taxon>
        <taxon>metagenomes</taxon>
        <taxon>ecological metagenomes</taxon>
    </lineage>
</organism>
<dbReference type="EMBL" id="UINC01191389">
    <property type="protein sequence ID" value="SVE06016.1"/>
    <property type="molecule type" value="Genomic_DNA"/>
</dbReference>
<evidence type="ECO:0000313" key="1">
    <source>
        <dbReference type="EMBL" id="SVE06016.1"/>
    </source>
</evidence>
<gene>
    <name evidence="1" type="ORF">METZ01_LOCUS458870</name>
</gene>
<proteinExistence type="predicted"/>